<name>A0A381EH05_CAMUP</name>
<dbReference type="AlphaFoldDB" id="A0A381EH05"/>
<dbReference type="Proteomes" id="UP000254161">
    <property type="component" value="Unassembled WGS sequence"/>
</dbReference>
<evidence type="ECO:0000313" key="2">
    <source>
        <dbReference type="EMBL" id="SUX26222.1"/>
    </source>
</evidence>
<dbReference type="EMBL" id="UFUZ01000001">
    <property type="protein sequence ID" value="SUX26222.1"/>
    <property type="molecule type" value="Genomic_DNA"/>
</dbReference>
<proteinExistence type="predicted"/>
<feature type="transmembrane region" description="Helical" evidence="1">
    <location>
        <begin position="9"/>
        <end position="36"/>
    </location>
</feature>
<keyword evidence="1" id="KW-1133">Transmembrane helix</keyword>
<evidence type="ECO:0000256" key="1">
    <source>
        <dbReference type="SAM" id="Phobius"/>
    </source>
</evidence>
<feature type="transmembrane region" description="Helical" evidence="1">
    <location>
        <begin position="48"/>
        <end position="70"/>
    </location>
</feature>
<organism evidence="2 3">
    <name type="scientific">Campylobacter upsaliensis</name>
    <dbReference type="NCBI Taxonomy" id="28080"/>
    <lineage>
        <taxon>Bacteria</taxon>
        <taxon>Pseudomonadati</taxon>
        <taxon>Campylobacterota</taxon>
        <taxon>Epsilonproteobacteria</taxon>
        <taxon>Campylobacterales</taxon>
        <taxon>Campylobacteraceae</taxon>
        <taxon>Campylobacter</taxon>
    </lineage>
</organism>
<evidence type="ECO:0000313" key="3">
    <source>
        <dbReference type="Proteomes" id="UP000254161"/>
    </source>
</evidence>
<sequence>MQNKKLKTIFYLVLIISTLSSLFGIFLSFILMQLNIFNSIEFFLNLPYFMQIATCAFYVFLWLFLFFVFYKELNA</sequence>
<accession>A0A381EH05</accession>
<reference evidence="2 3" key="1">
    <citation type="submission" date="2018-06" db="EMBL/GenBank/DDBJ databases">
        <authorList>
            <consortium name="Pathogen Informatics"/>
            <person name="Doyle S."/>
        </authorList>
    </citation>
    <scope>NUCLEOTIDE SEQUENCE [LARGE SCALE GENOMIC DNA]</scope>
    <source>
        <strain evidence="2 3">NCTC12264</strain>
    </source>
</reference>
<protein>
    <submittedName>
        <fullName evidence="2">Uncharacterized protein</fullName>
    </submittedName>
</protein>
<keyword evidence="1" id="KW-0472">Membrane</keyword>
<keyword evidence="1" id="KW-0812">Transmembrane</keyword>
<gene>
    <name evidence="2" type="ORF">NCTC12264_00443</name>
</gene>